<dbReference type="Gene3D" id="3.40.1620.10">
    <property type="entry name" value="YefM-like domain"/>
    <property type="match status" value="1"/>
</dbReference>
<comment type="function">
    <text evidence="2">Antitoxin component of a type II toxin-antitoxin (TA) system.</text>
</comment>
<dbReference type="InterPro" id="IPR006442">
    <property type="entry name" value="Antitoxin_Phd/YefM"/>
</dbReference>
<dbReference type="EMBL" id="JAIHOM010000204">
    <property type="protein sequence ID" value="MCW6038902.1"/>
    <property type="molecule type" value="Genomic_DNA"/>
</dbReference>
<gene>
    <name evidence="3" type="ORF">K4A83_21965</name>
</gene>
<dbReference type="RefSeq" id="WP_265266845.1">
    <property type="nucleotide sequence ID" value="NZ_JAIHOM010000204.1"/>
</dbReference>
<sequence>MENITVQPSDNHLNQLVYQAVTHEQPILLKTAQGNAVLVAEKDWNAIQETLYLQSIPNLVSSIQEGGKTALEDCVDETTVRNILNG</sequence>
<name>A0ABT3LBL0_9CYAN</name>
<evidence type="ECO:0000313" key="3">
    <source>
        <dbReference type="EMBL" id="MCW6038902.1"/>
    </source>
</evidence>
<reference evidence="3 4" key="1">
    <citation type="submission" date="2021-08" db="EMBL/GenBank/DDBJ databases">
        <title>Draft genome sequence of Spirulina subsalsa with high tolerance to salinity and hype-accumulation of phycocyanin.</title>
        <authorList>
            <person name="Pei H."/>
            <person name="Jiang L."/>
        </authorList>
    </citation>
    <scope>NUCLEOTIDE SEQUENCE [LARGE SCALE GENOMIC DNA]</scope>
    <source>
        <strain evidence="3 4">FACHB-351</strain>
    </source>
</reference>
<dbReference type="Proteomes" id="UP001526426">
    <property type="component" value="Unassembled WGS sequence"/>
</dbReference>
<evidence type="ECO:0000313" key="4">
    <source>
        <dbReference type="Proteomes" id="UP001526426"/>
    </source>
</evidence>
<organism evidence="3 4">
    <name type="scientific">Spirulina subsalsa FACHB-351</name>
    <dbReference type="NCBI Taxonomy" id="234711"/>
    <lineage>
        <taxon>Bacteria</taxon>
        <taxon>Bacillati</taxon>
        <taxon>Cyanobacteriota</taxon>
        <taxon>Cyanophyceae</taxon>
        <taxon>Spirulinales</taxon>
        <taxon>Spirulinaceae</taxon>
        <taxon>Spirulina</taxon>
    </lineage>
</organism>
<comment type="similarity">
    <text evidence="1 2">Belongs to the phD/YefM antitoxin family.</text>
</comment>
<accession>A0ABT3LBL0</accession>
<comment type="caution">
    <text evidence="3">The sequence shown here is derived from an EMBL/GenBank/DDBJ whole genome shotgun (WGS) entry which is preliminary data.</text>
</comment>
<evidence type="ECO:0000256" key="2">
    <source>
        <dbReference type="RuleBase" id="RU362080"/>
    </source>
</evidence>
<protein>
    <recommendedName>
        <fullName evidence="2">Antitoxin</fullName>
    </recommendedName>
</protein>
<dbReference type="Pfam" id="PF02604">
    <property type="entry name" value="PhdYeFM_antitox"/>
    <property type="match status" value="1"/>
</dbReference>
<evidence type="ECO:0000256" key="1">
    <source>
        <dbReference type="ARBA" id="ARBA00009981"/>
    </source>
</evidence>
<proteinExistence type="inferred from homology"/>
<dbReference type="InterPro" id="IPR036165">
    <property type="entry name" value="YefM-like_sf"/>
</dbReference>
<dbReference type="SUPFAM" id="SSF143120">
    <property type="entry name" value="YefM-like"/>
    <property type="match status" value="1"/>
</dbReference>
<keyword evidence="4" id="KW-1185">Reference proteome</keyword>